<accession>A0A1H3C970</accession>
<keyword evidence="2 8" id="KW-0808">Transferase</keyword>
<feature type="binding site" evidence="8">
    <location>
        <position position="274"/>
    </location>
    <ligand>
        <name>Mg(2+)</name>
        <dbReference type="ChEBI" id="CHEBI:18420"/>
    </ligand>
</feature>
<comment type="function">
    <text evidence="8">Nucleotidyltransferase involved in the post-translational modification of proteins. It can catalyze the addition of adenosine monophosphate (AMP) or uridine monophosphate (UMP) to a protein, resulting in modifications known as AMPylation and UMPylation.</text>
</comment>
<evidence type="ECO:0000256" key="1">
    <source>
        <dbReference type="ARBA" id="ARBA00009747"/>
    </source>
</evidence>
<keyword evidence="4 8" id="KW-0479">Metal-binding</keyword>
<keyword evidence="3 8" id="KW-0548">Nucleotidyltransferase</keyword>
<feature type="binding site" evidence="8">
    <location>
        <position position="102"/>
    </location>
    <ligand>
        <name>ATP</name>
        <dbReference type="ChEBI" id="CHEBI:30616"/>
    </ligand>
</feature>
<evidence type="ECO:0000256" key="5">
    <source>
        <dbReference type="ARBA" id="ARBA00022741"/>
    </source>
</evidence>
<name>A0A1H3C970_9PROT</name>
<feature type="binding site" evidence="8">
    <location>
        <position position="137"/>
    </location>
    <ligand>
        <name>ATP</name>
        <dbReference type="ChEBI" id="CHEBI:30616"/>
    </ligand>
</feature>
<dbReference type="PANTHER" id="PTHR32057:SF14">
    <property type="entry name" value="PROTEIN ADENYLYLTRANSFERASE SELO, MITOCHONDRIAL"/>
    <property type="match status" value="1"/>
</dbReference>
<keyword evidence="10" id="KW-1185">Reference proteome</keyword>
<gene>
    <name evidence="8" type="primary">ydiU</name>
    <name evidence="8" type="synonym">selO</name>
    <name evidence="9" type="ORF">SAMN05421881_1002106</name>
</gene>
<proteinExistence type="inferred from homology"/>
<evidence type="ECO:0000256" key="3">
    <source>
        <dbReference type="ARBA" id="ARBA00022695"/>
    </source>
</evidence>
<protein>
    <recommendedName>
        <fullName evidence="8">Protein nucleotidyltransferase YdiU</fullName>
        <ecNumber evidence="8">2.7.7.-</ecNumber>
    </recommendedName>
    <alternativeName>
        <fullName evidence="8">Protein adenylyltransferase YdiU</fullName>
        <ecNumber evidence="8">2.7.7.108</ecNumber>
    </alternativeName>
    <alternativeName>
        <fullName evidence="8">Protein uridylyltransferase YdiU</fullName>
        <ecNumber evidence="8">2.7.7.-</ecNumber>
    </alternativeName>
</protein>
<comment type="cofactor">
    <cofactor evidence="8">
        <name>Mg(2+)</name>
        <dbReference type="ChEBI" id="CHEBI:18420"/>
    </cofactor>
    <cofactor evidence="8">
        <name>Mn(2+)</name>
        <dbReference type="ChEBI" id="CHEBI:29035"/>
    </cofactor>
</comment>
<dbReference type="Proteomes" id="UP000198640">
    <property type="component" value="Unassembled WGS sequence"/>
</dbReference>
<dbReference type="GO" id="GO:0070733">
    <property type="term" value="F:AMPylase activity"/>
    <property type="evidence" value="ECO:0007669"/>
    <property type="project" value="UniProtKB-EC"/>
</dbReference>
<evidence type="ECO:0000256" key="2">
    <source>
        <dbReference type="ARBA" id="ARBA00022679"/>
    </source>
</evidence>
<evidence type="ECO:0000256" key="7">
    <source>
        <dbReference type="ARBA" id="ARBA00022842"/>
    </source>
</evidence>
<evidence type="ECO:0000313" key="10">
    <source>
        <dbReference type="Proteomes" id="UP000198640"/>
    </source>
</evidence>
<feature type="binding site" evidence="8">
    <location>
        <position position="105"/>
    </location>
    <ligand>
        <name>ATP</name>
        <dbReference type="ChEBI" id="CHEBI:30616"/>
    </ligand>
</feature>
<dbReference type="GO" id="GO:0000287">
    <property type="term" value="F:magnesium ion binding"/>
    <property type="evidence" value="ECO:0007669"/>
    <property type="project" value="UniProtKB-UniRule"/>
</dbReference>
<dbReference type="GO" id="GO:0005524">
    <property type="term" value="F:ATP binding"/>
    <property type="evidence" value="ECO:0007669"/>
    <property type="project" value="UniProtKB-UniRule"/>
</dbReference>
<dbReference type="AlphaFoldDB" id="A0A1H3C970"/>
<comment type="catalytic activity">
    <reaction evidence="8">
        <text>L-tyrosyl-[protein] + ATP = O-(5'-adenylyl)-L-tyrosyl-[protein] + diphosphate</text>
        <dbReference type="Rhea" id="RHEA:54288"/>
        <dbReference type="Rhea" id="RHEA-COMP:10136"/>
        <dbReference type="Rhea" id="RHEA-COMP:13846"/>
        <dbReference type="ChEBI" id="CHEBI:30616"/>
        <dbReference type="ChEBI" id="CHEBI:33019"/>
        <dbReference type="ChEBI" id="CHEBI:46858"/>
        <dbReference type="ChEBI" id="CHEBI:83624"/>
        <dbReference type="EC" id="2.7.7.108"/>
    </reaction>
</comment>
<evidence type="ECO:0000256" key="4">
    <source>
        <dbReference type="ARBA" id="ARBA00022723"/>
    </source>
</evidence>
<feature type="binding site" evidence="8">
    <location>
        <position position="195"/>
    </location>
    <ligand>
        <name>ATP</name>
        <dbReference type="ChEBI" id="CHEBI:30616"/>
    </ligand>
</feature>
<dbReference type="EMBL" id="FNOY01000002">
    <property type="protein sequence ID" value="SDX50580.1"/>
    <property type="molecule type" value="Genomic_DNA"/>
</dbReference>
<dbReference type="Pfam" id="PF02696">
    <property type="entry name" value="SelO"/>
    <property type="match status" value="1"/>
</dbReference>
<sequence length="502" mass="56326">MKNHTETCSVALPPAPALFRFDNSYARLPDRFYARLHPTPVQHPRLIKLNRSLAEALGIDLARVDDATAAAIFSGNRIPPGAEPIAMAYAGHQFGHLVPQLGDGRAILLGEVIGADHKRWDLHLKGSGQTPFSRRGDGRAALGPVMREYLISDAMHALGIPTTRSLAIVASGEPVYRETVLPGAILTRVAASHIRIGTFQYFALRDDTEGLKLLADYAIERHYPEIKAASNPYSALLERVLEAQAMLVARWMQIGFIHGVMNTDNMTISGETIDYGPCAFIDSYDPDKVFSSIDTYGRYAFGNQPRIAQWNLARLAECLLPLLHDQQDQALALAQALIGRYPDRYAWHWLDGMRRKLGLFTAQDQDQALISALLALMHRHQADYTNTFRALCDKVEKPAAQGLLPDTPDFTDWLAQWQARLAQEAIDPAQRADAMRQVNPAYIPRNHRVEQALQAAIEQQDFSRFEVLLEVLSRPYDEQPQWREYRLPPKPEECVQRTFCGT</sequence>
<comment type="catalytic activity">
    <reaction evidence="8">
        <text>L-seryl-[protein] + ATP = 3-O-(5'-adenylyl)-L-seryl-[protein] + diphosphate</text>
        <dbReference type="Rhea" id="RHEA:58120"/>
        <dbReference type="Rhea" id="RHEA-COMP:9863"/>
        <dbReference type="Rhea" id="RHEA-COMP:15073"/>
        <dbReference type="ChEBI" id="CHEBI:29999"/>
        <dbReference type="ChEBI" id="CHEBI:30616"/>
        <dbReference type="ChEBI" id="CHEBI:33019"/>
        <dbReference type="ChEBI" id="CHEBI:142516"/>
        <dbReference type="EC" id="2.7.7.108"/>
    </reaction>
</comment>
<keyword evidence="8" id="KW-0464">Manganese</keyword>
<comment type="catalytic activity">
    <reaction evidence="8">
        <text>L-threonyl-[protein] + ATP = 3-O-(5'-adenylyl)-L-threonyl-[protein] + diphosphate</text>
        <dbReference type="Rhea" id="RHEA:54292"/>
        <dbReference type="Rhea" id="RHEA-COMP:11060"/>
        <dbReference type="Rhea" id="RHEA-COMP:13847"/>
        <dbReference type="ChEBI" id="CHEBI:30013"/>
        <dbReference type="ChEBI" id="CHEBI:30616"/>
        <dbReference type="ChEBI" id="CHEBI:33019"/>
        <dbReference type="ChEBI" id="CHEBI:138113"/>
        <dbReference type="EC" id="2.7.7.108"/>
    </reaction>
</comment>
<dbReference type="EC" id="2.7.7.-" evidence="8"/>
<feature type="binding site" evidence="8">
    <location>
        <position position="125"/>
    </location>
    <ligand>
        <name>ATP</name>
        <dbReference type="ChEBI" id="CHEBI:30616"/>
    </ligand>
</feature>
<evidence type="ECO:0000256" key="8">
    <source>
        <dbReference type="HAMAP-Rule" id="MF_00692"/>
    </source>
</evidence>
<comment type="catalytic activity">
    <reaction evidence="8">
        <text>L-tyrosyl-[protein] + UTP = O-(5'-uridylyl)-L-tyrosyl-[protein] + diphosphate</text>
        <dbReference type="Rhea" id="RHEA:83887"/>
        <dbReference type="Rhea" id="RHEA-COMP:10136"/>
        <dbReference type="Rhea" id="RHEA-COMP:20238"/>
        <dbReference type="ChEBI" id="CHEBI:33019"/>
        <dbReference type="ChEBI" id="CHEBI:46398"/>
        <dbReference type="ChEBI" id="CHEBI:46858"/>
        <dbReference type="ChEBI" id="CHEBI:90602"/>
    </reaction>
</comment>
<comment type="catalytic activity">
    <reaction evidence="8">
        <text>L-histidyl-[protein] + UTP = N(tele)-(5'-uridylyl)-L-histidyl-[protein] + diphosphate</text>
        <dbReference type="Rhea" id="RHEA:83891"/>
        <dbReference type="Rhea" id="RHEA-COMP:9745"/>
        <dbReference type="Rhea" id="RHEA-COMP:20239"/>
        <dbReference type="ChEBI" id="CHEBI:29979"/>
        <dbReference type="ChEBI" id="CHEBI:33019"/>
        <dbReference type="ChEBI" id="CHEBI:46398"/>
        <dbReference type="ChEBI" id="CHEBI:233474"/>
    </reaction>
</comment>
<organism evidence="9 10">
    <name type="scientific">Nitrosomonas halophila</name>
    <dbReference type="NCBI Taxonomy" id="44576"/>
    <lineage>
        <taxon>Bacteria</taxon>
        <taxon>Pseudomonadati</taxon>
        <taxon>Pseudomonadota</taxon>
        <taxon>Betaproteobacteria</taxon>
        <taxon>Nitrosomonadales</taxon>
        <taxon>Nitrosomonadaceae</taxon>
        <taxon>Nitrosomonas</taxon>
    </lineage>
</organism>
<dbReference type="OrthoDB" id="9776281at2"/>
<comment type="similarity">
    <text evidence="1 8">Belongs to the SELO family.</text>
</comment>
<feature type="active site" description="Proton acceptor" evidence="8">
    <location>
        <position position="264"/>
    </location>
</feature>
<dbReference type="EC" id="2.7.7.108" evidence="8"/>
<comment type="catalytic activity">
    <reaction evidence="8">
        <text>L-seryl-[protein] + UTP = O-(5'-uridylyl)-L-seryl-[protein] + diphosphate</text>
        <dbReference type="Rhea" id="RHEA:64604"/>
        <dbReference type="Rhea" id="RHEA-COMP:9863"/>
        <dbReference type="Rhea" id="RHEA-COMP:16635"/>
        <dbReference type="ChEBI" id="CHEBI:29999"/>
        <dbReference type="ChEBI" id="CHEBI:33019"/>
        <dbReference type="ChEBI" id="CHEBI:46398"/>
        <dbReference type="ChEBI" id="CHEBI:156051"/>
    </reaction>
</comment>
<evidence type="ECO:0000313" key="9">
    <source>
        <dbReference type="EMBL" id="SDX50580.1"/>
    </source>
</evidence>
<feature type="binding site" evidence="8">
    <location>
        <position position="188"/>
    </location>
    <ligand>
        <name>ATP</name>
        <dbReference type="ChEBI" id="CHEBI:30616"/>
    </ligand>
</feature>
<keyword evidence="6 8" id="KW-0067">ATP-binding</keyword>
<feature type="binding site" evidence="8">
    <location>
        <position position="274"/>
    </location>
    <ligand>
        <name>ATP</name>
        <dbReference type="ChEBI" id="CHEBI:30616"/>
    </ligand>
</feature>
<dbReference type="PANTHER" id="PTHR32057">
    <property type="entry name" value="PROTEIN ADENYLYLTRANSFERASE SELO, MITOCHONDRIAL"/>
    <property type="match status" value="1"/>
</dbReference>
<dbReference type="NCBIfam" id="NF000658">
    <property type="entry name" value="PRK00029.1"/>
    <property type="match status" value="1"/>
</dbReference>
<reference evidence="9 10" key="1">
    <citation type="submission" date="2016-10" db="EMBL/GenBank/DDBJ databases">
        <authorList>
            <person name="de Groot N.N."/>
        </authorList>
    </citation>
    <scope>NUCLEOTIDE SEQUENCE [LARGE SCALE GENOMIC DNA]</scope>
    <source>
        <strain evidence="9 10">Nm1</strain>
    </source>
</reference>
<dbReference type="InterPro" id="IPR003846">
    <property type="entry name" value="SelO"/>
</dbReference>
<dbReference type="GO" id="GO:0030145">
    <property type="term" value="F:manganese ion binding"/>
    <property type="evidence" value="ECO:0007669"/>
    <property type="project" value="UniProtKB-UniRule"/>
</dbReference>
<feature type="binding site" evidence="8">
    <location>
        <position position="138"/>
    </location>
    <ligand>
        <name>ATP</name>
        <dbReference type="ChEBI" id="CHEBI:30616"/>
    </ligand>
</feature>
<evidence type="ECO:0000256" key="6">
    <source>
        <dbReference type="ARBA" id="ARBA00022840"/>
    </source>
</evidence>
<dbReference type="HAMAP" id="MF_00692">
    <property type="entry name" value="SelO"/>
    <property type="match status" value="1"/>
</dbReference>
<keyword evidence="5 8" id="KW-0547">Nucleotide-binding</keyword>
<feature type="binding site" evidence="8">
    <location>
        <position position="104"/>
    </location>
    <ligand>
        <name>ATP</name>
        <dbReference type="ChEBI" id="CHEBI:30616"/>
    </ligand>
</feature>
<keyword evidence="7 8" id="KW-0460">Magnesium</keyword>
<feature type="binding site" evidence="8">
    <location>
        <position position="265"/>
    </location>
    <ligand>
        <name>Mg(2+)</name>
        <dbReference type="ChEBI" id="CHEBI:18420"/>
    </ligand>
</feature>